<keyword evidence="2" id="KW-0238">DNA-binding</keyword>
<dbReference type="PROSITE" id="PS50949">
    <property type="entry name" value="HTH_GNTR"/>
    <property type="match status" value="1"/>
</dbReference>
<dbReference type="InterPro" id="IPR000524">
    <property type="entry name" value="Tscrpt_reg_HTH_GntR"/>
</dbReference>
<evidence type="ECO:0000256" key="1">
    <source>
        <dbReference type="ARBA" id="ARBA00023015"/>
    </source>
</evidence>
<evidence type="ECO:0000313" key="5">
    <source>
        <dbReference type="Proteomes" id="UP000288197"/>
    </source>
</evidence>
<evidence type="ECO:0000313" key="4">
    <source>
        <dbReference type="EMBL" id="RSU02698.1"/>
    </source>
</evidence>
<dbReference type="RefSeq" id="WP_114289280.1">
    <property type="nucleotide sequence ID" value="NZ_JARQAY010000001.1"/>
</dbReference>
<dbReference type="SUPFAM" id="SSF46785">
    <property type="entry name" value="Winged helix' DNA-binding domain"/>
    <property type="match status" value="1"/>
</dbReference>
<dbReference type="Gene3D" id="1.10.10.10">
    <property type="entry name" value="Winged helix-like DNA-binding domain superfamily/Winged helix DNA-binding domain"/>
    <property type="match status" value="1"/>
</dbReference>
<dbReference type="CDD" id="cd07377">
    <property type="entry name" value="WHTH_GntR"/>
    <property type="match status" value="1"/>
</dbReference>
<dbReference type="GO" id="GO:0003677">
    <property type="term" value="F:DNA binding"/>
    <property type="evidence" value="ECO:0007669"/>
    <property type="project" value="UniProtKB-KW"/>
</dbReference>
<dbReference type="OrthoDB" id="362473at2"/>
<dbReference type="GO" id="GO:0003700">
    <property type="term" value="F:DNA-binding transcription factor activity"/>
    <property type="evidence" value="ECO:0007669"/>
    <property type="project" value="InterPro"/>
</dbReference>
<dbReference type="PANTHER" id="PTHR38445:SF10">
    <property type="entry name" value="GNTR-FAMILY TRANSCRIPTIONAL REGULATOR"/>
    <property type="match status" value="1"/>
</dbReference>
<dbReference type="SMART" id="SM00345">
    <property type="entry name" value="HTH_GNTR"/>
    <property type="match status" value="1"/>
</dbReference>
<dbReference type="GeneID" id="63146075"/>
<dbReference type="InterPro" id="IPR036390">
    <property type="entry name" value="WH_DNA-bd_sf"/>
</dbReference>
<comment type="caution">
    <text evidence="4">The sequence shown here is derived from an EMBL/GenBank/DDBJ whole genome shotgun (WGS) entry which is preliminary data.</text>
</comment>
<dbReference type="PANTHER" id="PTHR38445">
    <property type="entry name" value="HTH-TYPE TRANSCRIPTIONAL REPRESSOR YTRA"/>
    <property type="match status" value="1"/>
</dbReference>
<dbReference type="Pfam" id="PF00392">
    <property type="entry name" value="GntR"/>
    <property type="match status" value="1"/>
</dbReference>
<sequence>MKIIILNDIYQEGEKLPSLRQLSKNYQVSLDTIKKAISLLEEEHLIYPKDRSGFYVLQKEKIKPENTLTTTIDFGSSRSNAVSFPYSDFLLCLKKATENYKEEFF</sequence>
<evidence type="ECO:0000256" key="2">
    <source>
        <dbReference type="ARBA" id="ARBA00023125"/>
    </source>
</evidence>
<protein>
    <submittedName>
        <fullName evidence="4">Uncharacterized protein</fullName>
    </submittedName>
</protein>
<proteinExistence type="predicted"/>
<dbReference type="EMBL" id="NGJX01000004">
    <property type="protein sequence ID" value="RSU02698.1"/>
    <property type="molecule type" value="Genomic_DNA"/>
</dbReference>
<organism evidence="4 5">
    <name type="scientific">Vagococcus fluvialis</name>
    <dbReference type="NCBI Taxonomy" id="2738"/>
    <lineage>
        <taxon>Bacteria</taxon>
        <taxon>Bacillati</taxon>
        <taxon>Bacillota</taxon>
        <taxon>Bacilli</taxon>
        <taxon>Lactobacillales</taxon>
        <taxon>Enterococcaceae</taxon>
        <taxon>Vagococcus</taxon>
    </lineage>
</organism>
<dbReference type="AlphaFoldDB" id="A0A369B108"/>
<dbReference type="InterPro" id="IPR036388">
    <property type="entry name" value="WH-like_DNA-bd_sf"/>
</dbReference>
<gene>
    <name evidence="4" type="ORF">CBF32_05375</name>
</gene>
<keyword evidence="5" id="KW-1185">Reference proteome</keyword>
<evidence type="ECO:0000256" key="3">
    <source>
        <dbReference type="ARBA" id="ARBA00023163"/>
    </source>
</evidence>
<keyword evidence="3" id="KW-0804">Transcription</keyword>
<keyword evidence="1" id="KW-0805">Transcription regulation</keyword>
<accession>A0A369B108</accession>
<dbReference type="Proteomes" id="UP000288197">
    <property type="component" value="Unassembled WGS sequence"/>
</dbReference>
<name>A0A369B108_9ENTE</name>
<reference evidence="4 5" key="1">
    <citation type="submission" date="2017-05" db="EMBL/GenBank/DDBJ databases">
        <title>Vagococcus spp. assemblies.</title>
        <authorList>
            <person name="Gulvik C.A."/>
        </authorList>
    </citation>
    <scope>NUCLEOTIDE SEQUENCE [LARGE SCALE GENOMIC DNA]</scope>
    <source>
        <strain evidence="4 5">NCFB 2497</strain>
    </source>
</reference>